<comment type="caution">
    <text evidence="2">The sequence shown here is derived from an EMBL/GenBank/DDBJ whole genome shotgun (WGS) entry which is preliminary data.</text>
</comment>
<name>A0ABW2CAU6_9ACTN</name>
<keyword evidence="1" id="KW-0812">Transmembrane</keyword>
<dbReference type="EMBL" id="JBHSXS010000001">
    <property type="protein sequence ID" value="MFC6878882.1"/>
    <property type="molecule type" value="Genomic_DNA"/>
</dbReference>
<feature type="transmembrane region" description="Helical" evidence="1">
    <location>
        <begin position="187"/>
        <end position="213"/>
    </location>
</feature>
<gene>
    <name evidence="2" type="ORF">ACFQKB_03800</name>
</gene>
<protein>
    <recommendedName>
        <fullName evidence="4">LigA protein</fullName>
    </recommendedName>
</protein>
<evidence type="ECO:0000313" key="3">
    <source>
        <dbReference type="Proteomes" id="UP001596380"/>
    </source>
</evidence>
<sequence>MTLSLSSPAGRHAPADRRLWRVRLAICWAAVAVCVPYLTLKAIWIAGGNVGLTGADRGEMHEGSVVAANVVTAAMDLAGAAVALAFTYRWGRRIPAWLVLVPIWVGTGLLAPFAVGLPLGLLVQAIAGGSPVPASGDGDALHTWVFAVVYGGFVLQAVLLLAAFTLHARTRWPELFELRTRDLPKGLTHPLQVLFANGSAAVAVLSGAVQIAWAVTGGRLGGDAAFETAAQRTFVFVGGTLAFVAAAGILALVHRWGRGSLRGPLTAAWTGAGALFSWGLFGAGGEGFGAAVHTFTTVAGLLMGVAGALALIEGTGRSDKDRHSGVGGR</sequence>
<proteinExistence type="predicted"/>
<keyword evidence="3" id="KW-1185">Reference proteome</keyword>
<feature type="transmembrane region" description="Helical" evidence="1">
    <location>
        <begin position="265"/>
        <end position="284"/>
    </location>
</feature>
<feature type="transmembrane region" description="Helical" evidence="1">
    <location>
        <begin position="143"/>
        <end position="166"/>
    </location>
</feature>
<dbReference type="Proteomes" id="UP001596380">
    <property type="component" value="Unassembled WGS sequence"/>
</dbReference>
<feature type="transmembrane region" description="Helical" evidence="1">
    <location>
        <begin position="98"/>
        <end position="123"/>
    </location>
</feature>
<reference evidence="3" key="1">
    <citation type="journal article" date="2019" name="Int. J. Syst. Evol. Microbiol.">
        <title>The Global Catalogue of Microorganisms (GCM) 10K type strain sequencing project: providing services to taxonomists for standard genome sequencing and annotation.</title>
        <authorList>
            <consortium name="The Broad Institute Genomics Platform"/>
            <consortium name="The Broad Institute Genome Sequencing Center for Infectious Disease"/>
            <person name="Wu L."/>
            <person name="Ma J."/>
        </authorList>
    </citation>
    <scope>NUCLEOTIDE SEQUENCE [LARGE SCALE GENOMIC DNA]</scope>
    <source>
        <strain evidence="3">JCM 3369</strain>
    </source>
</reference>
<feature type="transmembrane region" description="Helical" evidence="1">
    <location>
        <begin position="290"/>
        <end position="312"/>
    </location>
</feature>
<feature type="transmembrane region" description="Helical" evidence="1">
    <location>
        <begin position="233"/>
        <end position="253"/>
    </location>
</feature>
<feature type="transmembrane region" description="Helical" evidence="1">
    <location>
        <begin position="66"/>
        <end position="86"/>
    </location>
</feature>
<feature type="transmembrane region" description="Helical" evidence="1">
    <location>
        <begin position="20"/>
        <end position="46"/>
    </location>
</feature>
<keyword evidence="1" id="KW-1133">Transmembrane helix</keyword>
<keyword evidence="1" id="KW-0472">Membrane</keyword>
<evidence type="ECO:0008006" key="4">
    <source>
        <dbReference type="Google" id="ProtNLM"/>
    </source>
</evidence>
<evidence type="ECO:0000256" key="1">
    <source>
        <dbReference type="SAM" id="Phobius"/>
    </source>
</evidence>
<accession>A0ABW2CAU6</accession>
<evidence type="ECO:0000313" key="2">
    <source>
        <dbReference type="EMBL" id="MFC6878882.1"/>
    </source>
</evidence>
<dbReference type="RefSeq" id="WP_160819608.1">
    <property type="nucleotide sequence ID" value="NZ_JBHSXS010000001.1"/>
</dbReference>
<organism evidence="2 3">
    <name type="scientific">Actinomadura yumaensis</name>
    <dbReference type="NCBI Taxonomy" id="111807"/>
    <lineage>
        <taxon>Bacteria</taxon>
        <taxon>Bacillati</taxon>
        <taxon>Actinomycetota</taxon>
        <taxon>Actinomycetes</taxon>
        <taxon>Streptosporangiales</taxon>
        <taxon>Thermomonosporaceae</taxon>
        <taxon>Actinomadura</taxon>
    </lineage>
</organism>